<feature type="domain" description="Secretion system C-terminal sorting" evidence="1">
    <location>
        <begin position="121"/>
        <end position="196"/>
    </location>
</feature>
<dbReference type="Gene3D" id="2.60.40.4070">
    <property type="match status" value="1"/>
</dbReference>
<dbReference type="AlphaFoldDB" id="A0A382Y897"/>
<name>A0A382Y897_9ZZZZ</name>
<dbReference type="NCBIfam" id="TIGR04183">
    <property type="entry name" value="Por_Secre_tail"/>
    <property type="match status" value="1"/>
</dbReference>
<feature type="non-terminal residue" evidence="2">
    <location>
        <position position="1"/>
    </location>
</feature>
<accession>A0A382Y897</accession>
<protein>
    <recommendedName>
        <fullName evidence="1">Secretion system C-terminal sorting domain-containing protein</fullName>
    </recommendedName>
</protein>
<gene>
    <name evidence="2" type="ORF">METZ01_LOCUS432337</name>
</gene>
<organism evidence="2">
    <name type="scientific">marine metagenome</name>
    <dbReference type="NCBI Taxonomy" id="408172"/>
    <lineage>
        <taxon>unclassified sequences</taxon>
        <taxon>metagenomes</taxon>
        <taxon>ecological metagenomes</taxon>
    </lineage>
</organism>
<dbReference type="EMBL" id="UINC01173731">
    <property type="protein sequence ID" value="SVD79483.1"/>
    <property type="molecule type" value="Genomic_DNA"/>
</dbReference>
<proteinExistence type="predicted"/>
<evidence type="ECO:0000313" key="2">
    <source>
        <dbReference type="EMBL" id="SVD79483.1"/>
    </source>
</evidence>
<evidence type="ECO:0000259" key="1">
    <source>
        <dbReference type="Pfam" id="PF18962"/>
    </source>
</evidence>
<reference evidence="2" key="1">
    <citation type="submission" date="2018-05" db="EMBL/GenBank/DDBJ databases">
        <authorList>
            <person name="Lanie J.A."/>
            <person name="Ng W.-L."/>
            <person name="Kazmierczak K.M."/>
            <person name="Andrzejewski T.M."/>
            <person name="Davidsen T.M."/>
            <person name="Wayne K.J."/>
            <person name="Tettelin H."/>
            <person name="Glass J.I."/>
            <person name="Rusch D."/>
            <person name="Podicherti R."/>
            <person name="Tsui H.-C.T."/>
            <person name="Winkler M.E."/>
        </authorList>
    </citation>
    <scope>NUCLEOTIDE SEQUENCE</scope>
</reference>
<sequence length="199" mass="22187">QFTSRISEDPAYRAVQSDQQAFFFVNSATIRGEALTTEDLIIAYNGDQVVGSRYWNGEFTDIPAMDAKDGDKISFKVLDASSGELLEMETDGNVQWINNGIEVVNLTDVFLPTEVSLSNAYPNPFNPVTMLTYDVPSDMAVSMGIYDVRGRLVDELVNDMREQGRYEITWNADQHSSGVYMVKMTAGTAVKVQKIMLVK</sequence>
<dbReference type="Pfam" id="PF18962">
    <property type="entry name" value="Por_Secre_tail"/>
    <property type="match status" value="1"/>
</dbReference>
<dbReference type="InterPro" id="IPR026444">
    <property type="entry name" value="Secre_tail"/>
</dbReference>